<feature type="region of interest" description="Disordered" evidence="1">
    <location>
        <begin position="1"/>
        <end position="119"/>
    </location>
</feature>
<dbReference type="RefSeq" id="WP_147328618.1">
    <property type="nucleotide sequence ID" value="NZ_CP144375.1"/>
</dbReference>
<dbReference type="Proteomes" id="UP000256269">
    <property type="component" value="Unassembled WGS sequence"/>
</dbReference>
<protein>
    <submittedName>
        <fullName evidence="2">Uncharacterized protein</fullName>
    </submittedName>
</protein>
<evidence type="ECO:0000313" key="3">
    <source>
        <dbReference type="Proteomes" id="UP000256269"/>
    </source>
</evidence>
<feature type="compositionally biased region" description="Gly residues" evidence="1">
    <location>
        <begin position="81"/>
        <end position="91"/>
    </location>
</feature>
<dbReference type="AlphaFoldDB" id="A0A3E0HG39"/>
<proteinExistence type="predicted"/>
<sequence>MPDDDRVEPPDEPEATTAPPLPAPVTPAPGTLGGAALPSSLSIGFGGGAGVGAHPPFAELGGSARAADQASGTSGARRPDGMGGLGPGGSGVLPPGPKYGGGRTSDQGQPQYLDSLDSADIVDRISADGVFEPPGDFEG</sequence>
<feature type="compositionally biased region" description="Low complexity" evidence="1">
    <location>
        <begin position="28"/>
        <end position="38"/>
    </location>
</feature>
<gene>
    <name evidence="2" type="ORF">BCF44_108240</name>
</gene>
<evidence type="ECO:0000256" key="1">
    <source>
        <dbReference type="SAM" id="MobiDB-lite"/>
    </source>
</evidence>
<dbReference type="EMBL" id="QUNO01000008">
    <property type="protein sequence ID" value="REH44760.1"/>
    <property type="molecule type" value="Genomic_DNA"/>
</dbReference>
<feature type="compositionally biased region" description="Acidic residues" evidence="1">
    <location>
        <begin position="1"/>
        <end position="14"/>
    </location>
</feature>
<comment type="caution">
    <text evidence="2">The sequence shown here is derived from an EMBL/GenBank/DDBJ whole genome shotgun (WGS) entry which is preliminary data.</text>
</comment>
<organism evidence="2 3">
    <name type="scientific">Kutzneria buriramensis</name>
    <dbReference type="NCBI Taxonomy" id="1045776"/>
    <lineage>
        <taxon>Bacteria</taxon>
        <taxon>Bacillati</taxon>
        <taxon>Actinomycetota</taxon>
        <taxon>Actinomycetes</taxon>
        <taxon>Pseudonocardiales</taxon>
        <taxon>Pseudonocardiaceae</taxon>
        <taxon>Kutzneria</taxon>
    </lineage>
</organism>
<accession>A0A3E0HG39</accession>
<keyword evidence="3" id="KW-1185">Reference proteome</keyword>
<reference evidence="2 3" key="1">
    <citation type="submission" date="2018-08" db="EMBL/GenBank/DDBJ databases">
        <title>Genomic Encyclopedia of Archaeal and Bacterial Type Strains, Phase II (KMG-II): from individual species to whole genera.</title>
        <authorList>
            <person name="Goeker M."/>
        </authorList>
    </citation>
    <scope>NUCLEOTIDE SEQUENCE [LARGE SCALE GENOMIC DNA]</scope>
    <source>
        <strain evidence="2 3">DSM 45791</strain>
    </source>
</reference>
<name>A0A3E0HG39_9PSEU</name>
<evidence type="ECO:0000313" key="2">
    <source>
        <dbReference type="EMBL" id="REH44760.1"/>
    </source>
</evidence>